<gene>
    <name evidence="2" type="ORF">GCM10009039_15820</name>
</gene>
<dbReference type="EMBL" id="BMPG01000002">
    <property type="protein sequence ID" value="GGL58452.1"/>
    <property type="molecule type" value="Genomic_DNA"/>
</dbReference>
<accession>A0A830F673</accession>
<feature type="transmembrane region" description="Helical" evidence="1">
    <location>
        <begin position="482"/>
        <end position="500"/>
    </location>
</feature>
<sequence length="504" mass="54091">MLSALVVVALAVGATSGAAAGAATDADAPAVDADGHARANATNATVGYFNGYWYDDPVRVDQSDGLNESERERYVSVTMARVEHVRDANFERYVPVDVVSRSEYAANQSGGNATYNAWNDQVWQSLWIVGEDTNSSAALSAFYGSNVLGFYDSEADSIKLVTNDPDEVYFDNATLAHELVHALQDQRYNLSRAKYGGDTQDAQLATSGLVEGEARYVEDRYVEQCGETWTCPANPPSANGGTGGGDVNYGVQWVVYFPYADGPGYVASLRERGGWDAVDAAWERPPNDTTAIIHHVGSVPSNVSVSDEATGGWETFPRQGSDTVGEASIYSMFWYQSYTTDAGVVDTGSLYENQGPYDSFNYSSAPSAGWAGDSVVPYRNPTVGEDGYVWVTEWDSERDASQFASAYRDVLDAHDAEQVSARTWVVSGGDPFADAYRLHVDGTRVVVVNGPDVDAVDAIRPGLASEEANATTMSRTTRASSPGFGVLAGLAAALGVLSLLRRRR</sequence>
<name>A0A830F673_9EURY</name>
<evidence type="ECO:0000313" key="2">
    <source>
        <dbReference type="EMBL" id="GGL58452.1"/>
    </source>
</evidence>
<reference evidence="2" key="2">
    <citation type="submission" date="2020-09" db="EMBL/GenBank/DDBJ databases">
        <authorList>
            <person name="Sun Q."/>
            <person name="Ohkuma M."/>
        </authorList>
    </citation>
    <scope>NUCLEOTIDE SEQUENCE</scope>
    <source>
        <strain evidence="2">JCM 19596</strain>
    </source>
</reference>
<proteinExistence type="predicted"/>
<protein>
    <recommendedName>
        <fullName evidence="4">PGF-CTERM sorting domain-containing protein</fullName>
    </recommendedName>
</protein>
<comment type="caution">
    <text evidence="2">The sequence shown here is derived from an EMBL/GenBank/DDBJ whole genome shotgun (WGS) entry which is preliminary data.</text>
</comment>
<keyword evidence="3" id="KW-1185">Reference proteome</keyword>
<evidence type="ECO:0000256" key="1">
    <source>
        <dbReference type="SAM" id="Phobius"/>
    </source>
</evidence>
<dbReference type="InterPro" id="IPR047792">
    <property type="entry name" value="Hvo_1808-like"/>
</dbReference>
<dbReference type="NCBIfam" id="NF038145">
    <property type="entry name" value="Hvo_1808_fam"/>
    <property type="match status" value="1"/>
</dbReference>
<organism evidence="2 3">
    <name type="scientific">Halocalculus aciditolerans</name>
    <dbReference type="NCBI Taxonomy" id="1383812"/>
    <lineage>
        <taxon>Archaea</taxon>
        <taxon>Methanobacteriati</taxon>
        <taxon>Methanobacteriota</taxon>
        <taxon>Stenosarchaea group</taxon>
        <taxon>Halobacteria</taxon>
        <taxon>Halobacteriales</taxon>
        <taxon>Halobacteriaceae</taxon>
        <taxon>Halocalculus</taxon>
    </lineage>
</organism>
<evidence type="ECO:0008006" key="4">
    <source>
        <dbReference type="Google" id="ProtNLM"/>
    </source>
</evidence>
<keyword evidence="1" id="KW-0472">Membrane</keyword>
<keyword evidence="1" id="KW-0812">Transmembrane</keyword>
<evidence type="ECO:0000313" key="3">
    <source>
        <dbReference type="Proteomes" id="UP000607197"/>
    </source>
</evidence>
<keyword evidence="1" id="KW-1133">Transmembrane helix</keyword>
<dbReference type="AlphaFoldDB" id="A0A830F673"/>
<reference evidence="2" key="1">
    <citation type="journal article" date="2014" name="Int. J. Syst. Evol. Microbiol.">
        <title>Complete genome sequence of Corynebacterium casei LMG S-19264T (=DSM 44701T), isolated from a smear-ripened cheese.</title>
        <authorList>
            <consortium name="US DOE Joint Genome Institute (JGI-PGF)"/>
            <person name="Walter F."/>
            <person name="Albersmeier A."/>
            <person name="Kalinowski J."/>
            <person name="Ruckert C."/>
        </authorList>
    </citation>
    <scope>NUCLEOTIDE SEQUENCE</scope>
    <source>
        <strain evidence="2">JCM 19596</strain>
    </source>
</reference>
<dbReference type="Proteomes" id="UP000607197">
    <property type="component" value="Unassembled WGS sequence"/>
</dbReference>